<organism evidence="3 4">
    <name type="scientific">Planococcus glaciei</name>
    <dbReference type="NCBI Taxonomy" id="459472"/>
    <lineage>
        <taxon>Bacteria</taxon>
        <taxon>Bacillati</taxon>
        <taxon>Bacillota</taxon>
        <taxon>Bacilli</taxon>
        <taxon>Bacillales</taxon>
        <taxon>Caryophanaceae</taxon>
        <taxon>Planococcus</taxon>
    </lineage>
</organism>
<gene>
    <name evidence="3" type="ORF">HF394_04220</name>
</gene>
<dbReference type="Pfam" id="PF15609">
    <property type="entry name" value="PRTase_2"/>
    <property type="match status" value="1"/>
</dbReference>
<dbReference type="Gene3D" id="3.40.50.2020">
    <property type="match status" value="1"/>
</dbReference>
<dbReference type="GO" id="GO:0016757">
    <property type="term" value="F:glycosyltransferase activity"/>
    <property type="evidence" value="ECO:0007669"/>
    <property type="project" value="UniProtKB-KW"/>
</dbReference>
<dbReference type="PIRSF" id="PIRSF020967">
    <property type="entry name" value="UCP020967"/>
    <property type="match status" value="1"/>
</dbReference>
<protein>
    <submittedName>
        <fullName evidence="3">Adenine/guanine phosphoribosyltransferase</fullName>
    </submittedName>
</protein>
<dbReference type="EMBL" id="CP051177">
    <property type="protein sequence ID" value="QKX49854.1"/>
    <property type="molecule type" value="Genomic_DNA"/>
</dbReference>
<dbReference type="Pfam" id="PF12500">
    <property type="entry name" value="TRSP"/>
    <property type="match status" value="1"/>
</dbReference>
<dbReference type="AlphaFoldDB" id="A0A7H8Q7B6"/>
<feature type="domain" description="TRSP" evidence="1">
    <location>
        <begin position="312"/>
        <end position="436"/>
    </location>
</feature>
<evidence type="ECO:0000259" key="2">
    <source>
        <dbReference type="Pfam" id="PF15609"/>
    </source>
</evidence>
<dbReference type="Proteomes" id="UP000509222">
    <property type="component" value="Chromosome"/>
</dbReference>
<dbReference type="InterPro" id="IPR022537">
    <property type="entry name" value="TRSP_dom"/>
</dbReference>
<dbReference type="InterPro" id="IPR041688">
    <property type="entry name" value="PRTase_2"/>
</dbReference>
<feature type="domain" description="Orotate phosphoribosyltransferase-like" evidence="2">
    <location>
        <begin position="46"/>
        <end position="264"/>
    </location>
</feature>
<keyword evidence="4" id="KW-1185">Reference proteome</keyword>
<dbReference type="InterPro" id="IPR029057">
    <property type="entry name" value="PRTase-like"/>
</dbReference>
<keyword evidence="3" id="KW-0328">Glycosyltransferase</keyword>
<proteinExistence type="predicted"/>
<dbReference type="CDD" id="cd06223">
    <property type="entry name" value="PRTases_typeI"/>
    <property type="match status" value="1"/>
</dbReference>
<name>A0A7H8Q7B6_9BACL</name>
<accession>A0A7H8Q7B6</accession>
<dbReference type="SUPFAM" id="SSF53271">
    <property type="entry name" value="PRTase-like"/>
    <property type="match status" value="1"/>
</dbReference>
<evidence type="ECO:0000259" key="1">
    <source>
        <dbReference type="Pfam" id="PF12500"/>
    </source>
</evidence>
<evidence type="ECO:0000313" key="3">
    <source>
        <dbReference type="EMBL" id="QKX49854.1"/>
    </source>
</evidence>
<evidence type="ECO:0000313" key="4">
    <source>
        <dbReference type="Proteomes" id="UP000509222"/>
    </source>
</evidence>
<dbReference type="InterPro" id="IPR000836">
    <property type="entry name" value="PRTase_dom"/>
</dbReference>
<keyword evidence="3" id="KW-0808">Transferase</keyword>
<reference evidence="4" key="1">
    <citation type="submission" date="2020-06" db="EMBL/GenBank/DDBJ databases">
        <title>Isolation of Planomicrobium glaciei.</title>
        <authorList>
            <person name="Malisova L."/>
            <person name="Safrankova R."/>
            <person name="Jakubu V."/>
            <person name="Spanelova P."/>
        </authorList>
    </citation>
    <scope>NUCLEOTIDE SEQUENCE [LARGE SCALE GENOMIC DNA]</scope>
    <source>
        <strain evidence="4">NRL-ATB46093</strain>
    </source>
</reference>
<dbReference type="InterPro" id="IPR011214">
    <property type="entry name" value="UCP020967"/>
</dbReference>
<dbReference type="RefSeq" id="WP_036804953.1">
    <property type="nucleotide sequence ID" value="NZ_CP051177.1"/>
</dbReference>
<sequence>MKTINQSMSSTILDQTDYQTNFKLWQNLDLSVAVYETYKGLLPESLFSMALRVNKKRQFLFVSPLIAKHLAVRPDIALGTGTLLAYLLMEDAGLDYPSYADALVALIQTGKSDPDEIKKALAYKTKLPERTIFIGMAETATGLGHAVFQHFEDAAYIHTTREHVNGLTPSFVFEEEHSHATSHIVYAPKGMLEEAETIVLIDDEISTGNTLINLIQALDDQFPGKKYKSLSILDWRSKEQQKKTAELEAARNIQVGVLSLMKGQFELHHSEAPDEAPLPYLTGGSTVPLQEITEANQLPFESATGQLYVPLTGRFSLTSEEHDEISRWAEQAAGRVDTKAEEKPLVIGIGENMYLPLRFAHALNDDALVQTATRSPIFASDAEGYPIKEKVKFRLPDAEGVDQFLYNLKQLDINKIYLIAESVVDEAAWRPLIKYLKEKAPVEWISLTAAKKGD</sequence>